<dbReference type="AlphaFoldDB" id="A0A4R8DGN0"/>
<dbReference type="SUPFAM" id="SSF81301">
    <property type="entry name" value="Nucleotidyltransferase"/>
    <property type="match status" value="1"/>
</dbReference>
<evidence type="ECO:0008006" key="3">
    <source>
        <dbReference type="Google" id="ProtNLM"/>
    </source>
</evidence>
<dbReference type="InterPro" id="IPR043519">
    <property type="entry name" value="NT_sf"/>
</dbReference>
<dbReference type="Proteomes" id="UP000294498">
    <property type="component" value="Unassembled WGS sequence"/>
</dbReference>
<organism evidence="1 2">
    <name type="scientific">Dinghuibacter silviterrae</name>
    <dbReference type="NCBI Taxonomy" id="1539049"/>
    <lineage>
        <taxon>Bacteria</taxon>
        <taxon>Pseudomonadati</taxon>
        <taxon>Bacteroidota</taxon>
        <taxon>Chitinophagia</taxon>
        <taxon>Chitinophagales</taxon>
        <taxon>Chitinophagaceae</taxon>
        <taxon>Dinghuibacter</taxon>
    </lineage>
</organism>
<dbReference type="EMBL" id="SODV01000002">
    <property type="protein sequence ID" value="TDW96617.1"/>
    <property type="molecule type" value="Genomic_DNA"/>
</dbReference>
<sequence>MDDKAAILVTLGYFDLFQYPLTEREVFFFLPRPIPPAAFEHALGELVAEGGVFAWEGFYFLRNEPELVHRRKVGNARAARMLVTAGRIAALLSHFPFVRAVGVSGSLSKQYADETSDIDLFIITSPGRLWMARTLLHLFKKLSFLVRRQDWFCMNYFIDESALKIPEQNIYTAIEIVTLLPMRGSGVFTAFRKANAWTDDFLPNSYGRLVFSEESGPSWVRRAFEWFFSGSFGDRLDGWLMRVTDKRWRKKTNEGRRNNRGIVMTMDASRHAARPDPTGFQQGLLDAYERRCGFLLRKYQVGYDNLRKEMM</sequence>
<evidence type="ECO:0000313" key="1">
    <source>
        <dbReference type="EMBL" id="TDW96617.1"/>
    </source>
</evidence>
<protein>
    <recommendedName>
        <fullName evidence="3">Nucleotidyltransferase-like protein</fullName>
    </recommendedName>
</protein>
<accession>A0A4R8DGN0</accession>
<name>A0A4R8DGN0_9BACT</name>
<dbReference type="Gene3D" id="3.30.460.10">
    <property type="entry name" value="Beta Polymerase, domain 2"/>
    <property type="match status" value="1"/>
</dbReference>
<reference evidence="1 2" key="1">
    <citation type="submission" date="2019-03" db="EMBL/GenBank/DDBJ databases">
        <title>Genomic Encyclopedia of Type Strains, Phase IV (KMG-IV): sequencing the most valuable type-strain genomes for metagenomic binning, comparative biology and taxonomic classification.</title>
        <authorList>
            <person name="Goeker M."/>
        </authorList>
    </citation>
    <scope>NUCLEOTIDE SEQUENCE [LARGE SCALE GENOMIC DNA]</scope>
    <source>
        <strain evidence="1 2">DSM 100059</strain>
    </source>
</reference>
<proteinExistence type="predicted"/>
<comment type="caution">
    <text evidence="1">The sequence shown here is derived from an EMBL/GenBank/DDBJ whole genome shotgun (WGS) entry which is preliminary data.</text>
</comment>
<dbReference type="CDD" id="cd05403">
    <property type="entry name" value="NT_KNTase_like"/>
    <property type="match status" value="1"/>
</dbReference>
<gene>
    <name evidence="1" type="ORF">EDB95_4450</name>
</gene>
<keyword evidence="2" id="KW-1185">Reference proteome</keyword>
<evidence type="ECO:0000313" key="2">
    <source>
        <dbReference type="Proteomes" id="UP000294498"/>
    </source>
</evidence>
<dbReference type="OrthoDB" id="645383at2"/>
<dbReference type="RefSeq" id="WP_133997368.1">
    <property type="nucleotide sequence ID" value="NZ_SODV01000002.1"/>
</dbReference>